<comment type="caution">
    <text evidence="2">The sequence shown here is derived from an EMBL/GenBank/DDBJ whole genome shotgun (WGS) entry which is preliminary data.</text>
</comment>
<organism evidence="2 3">
    <name type="scientific">Tritrichomonas foetus</name>
    <dbReference type="NCBI Taxonomy" id="1144522"/>
    <lineage>
        <taxon>Eukaryota</taxon>
        <taxon>Metamonada</taxon>
        <taxon>Parabasalia</taxon>
        <taxon>Tritrichomonadida</taxon>
        <taxon>Tritrichomonadidae</taxon>
        <taxon>Tritrichomonas</taxon>
    </lineage>
</organism>
<dbReference type="Proteomes" id="UP000179807">
    <property type="component" value="Unassembled WGS sequence"/>
</dbReference>
<reference evidence="2" key="1">
    <citation type="submission" date="2016-10" db="EMBL/GenBank/DDBJ databases">
        <authorList>
            <person name="Benchimol M."/>
            <person name="Almeida L.G."/>
            <person name="Vasconcelos A.T."/>
            <person name="Perreira-Neves A."/>
            <person name="Rosa I.A."/>
            <person name="Tasca T."/>
            <person name="Bogo M.R."/>
            <person name="de Souza W."/>
        </authorList>
    </citation>
    <scope>NUCLEOTIDE SEQUENCE [LARGE SCALE GENOMIC DNA]</scope>
    <source>
        <strain evidence="2">K</strain>
    </source>
</reference>
<evidence type="ECO:0000313" key="3">
    <source>
        <dbReference type="Proteomes" id="UP000179807"/>
    </source>
</evidence>
<feature type="coiled-coil region" evidence="1">
    <location>
        <begin position="52"/>
        <end position="79"/>
    </location>
</feature>
<evidence type="ECO:0000313" key="2">
    <source>
        <dbReference type="EMBL" id="OHT02815.1"/>
    </source>
</evidence>
<dbReference type="EMBL" id="MLAK01000851">
    <property type="protein sequence ID" value="OHT02815.1"/>
    <property type="molecule type" value="Genomic_DNA"/>
</dbReference>
<keyword evidence="3" id="KW-1185">Reference proteome</keyword>
<gene>
    <name evidence="2" type="ORF">TRFO_29952</name>
</gene>
<dbReference type="GeneID" id="94841775"/>
<proteinExistence type="predicted"/>
<keyword evidence="1" id="KW-0175">Coiled coil</keyword>
<protein>
    <submittedName>
        <fullName evidence="2">Uncharacterized protein</fullName>
    </submittedName>
</protein>
<name>A0A1J4JUI6_9EUKA</name>
<dbReference type="VEuPathDB" id="TrichDB:TRFO_29952"/>
<sequence length="84" mass="9891">MLSAKKLTTKASRKLAIITINDEHEEEEESSSEEFVTLQEYNRMRDNFFNACDLYNETVKELTDKIKGLEKQNKELEEQLKDAF</sequence>
<accession>A0A1J4JUI6</accession>
<evidence type="ECO:0000256" key="1">
    <source>
        <dbReference type="SAM" id="Coils"/>
    </source>
</evidence>
<dbReference type="AlphaFoldDB" id="A0A1J4JUI6"/>
<dbReference type="RefSeq" id="XP_068355951.1">
    <property type="nucleotide sequence ID" value="XM_068507071.1"/>
</dbReference>